<evidence type="ECO:0000259" key="1">
    <source>
        <dbReference type="Pfam" id="PF00534"/>
    </source>
</evidence>
<evidence type="ECO:0000259" key="2">
    <source>
        <dbReference type="Pfam" id="PF13439"/>
    </source>
</evidence>
<dbReference type="RefSeq" id="WP_370596274.1">
    <property type="nucleotide sequence ID" value="NZ_JALBUR010000020.1"/>
</dbReference>
<proteinExistence type="predicted"/>
<reference evidence="3 4" key="1">
    <citation type="submission" date="2022-03" db="EMBL/GenBank/DDBJ databases">
        <title>Novel taxa within the pig intestine.</title>
        <authorList>
            <person name="Wylensek D."/>
            <person name="Bishof K."/>
            <person name="Afrizal A."/>
            <person name="Clavel T."/>
        </authorList>
    </citation>
    <scope>NUCLEOTIDE SEQUENCE [LARGE SCALE GENOMIC DNA]</scope>
    <source>
        <strain evidence="3 4">CLA-KB-P133</strain>
    </source>
</reference>
<evidence type="ECO:0000313" key="3">
    <source>
        <dbReference type="EMBL" id="MDX8420033.1"/>
    </source>
</evidence>
<dbReference type="GO" id="GO:0016757">
    <property type="term" value="F:glycosyltransferase activity"/>
    <property type="evidence" value="ECO:0007669"/>
    <property type="project" value="UniProtKB-KW"/>
</dbReference>
<accession>A0AB35U4K3</accession>
<dbReference type="Proteomes" id="UP001286174">
    <property type="component" value="Unassembled WGS sequence"/>
</dbReference>
<dbReference type="AlphaFoldDB" id="A0AB35U4K3"/>
<dbReference type="PANTHER" id="PTHR45947">
    <property type="entry name" value="SULFOQUINOVOSYL TRANSFERASE SQD2"/>
    <property type="match status" value="1"/>
</dbReference>
<dbReference type="SUPFAM" id="SSF53756">
    <property type="entry name" value="UDP-Glycosyltransferase/glycogen phosphorylase"/>
    <property type="match status" value="1"/>
</dbReference>
<feature type="domain" description="Glycosyltransferase subfamily 4-like N-terminal" evidence="2">
    <location>
        <begin position="16"/>
        <end position="138"/>
    </location>
</feature>
<dbReference type="PANTHER" id="PTHR45947:SF13">
    <property type="entry name" value="TRANSFERASE"/>
    <property type="match status" value="1"/>
</dbReference>
<name>A0AB35U4K3_9FIRM</name>
<keyword evidence="3" id="KW-0328">Glycosyltransferase</keyword>
<dbReference type="InterPro" id="IPR001296">
    <property type="entry name" value="Glyco_trans_1"/>
</dbReference>
<gene>
    <name evidence="3" type="ORF">MOZ60_07980</name>
</gene>
<dbReference type="InterPro" id="IPR028098">
    <property type="entry name" value="Glyco_trans_4-like_N"/>
</dbReference>
<keyword evidence="3" id="KW-0808">Transferase</keyword>
<dbReference type="Pfam" id="PF13439">
    <property type="entry name" value="Glyco_transf_4"/>
    <property type="match status" value="1"/>
</dbReference>
<feature type="domain" description="Glycosyl transferase family 1" evidence="1">
    <location>
        <begin position="336"/>
        <end position="404"/>
    </location>
</feature>
<protein>
    <submittedName>
        <fullName evidence="3">Glycosyltransferase</fullName>
        <ecNumber evidence="3">2.4.-.-</ecNumber>
    </submittedName>
</protein>
<dbReference type="EC" id="2.4.-.-" evidence="3"/>
<keyword evidence="4" id="KW-1185">Reference proteome</keyword>
<organism evidence="3 4">
    <name type="scientific">Grylomicrobium aquisgranensis</name>
    <dbReference type="NCBI Taxonomy" id="2926318"/>
    <lineage>
        <taxon>Bacteria</taxon>
        <taxon>Bacillati</taxon>
        <taxon>Bacillota</taxon>
        <taxon>Erysipelotrichia</taxon>
        <taxon>Erysipelotrichales</taxon>
        <taxon>Erysipelotrichaceae</taxon>
        <taxon>Grylomicrobium</taxon>
    </lineage>
</organism>
<dbReference type="Pfam" id="PF00534">
    <property type="entry name" value="Glycos_transf_1"/>
    <property type="match status" value="1"/>
</dbReference>
<dbReference type="Gene3D" id="3.40.50.2000">
    <property type="entry name" value="Glycogen Phosphorylase B"/>
    <property type="match status" value="2"/>
</dbReference>
<dbReference type="EMBL" id="JALBUR010000020">
    <property type="protein sequence ID" value="MDX8420033.1"/>
    <property type="molecule type" value="Genomic_DNA"/>
</dbReference>
<sequence>MKILHYALGFPPYRTGGLTKFCMDLMLEQIKEGHEVSLLWPGKVKLVDRKIRIKRNRPVNGINSYEVINPTPISYDEGIINVEEFMKEGDLHVYQSFLHDLSPDVIHIHTLMGLHKNLLVAAKEKGIRLVFTTHDFFPICPKVTMFRNGDVCTTVDDCSFCPQCNLTALSDKKMMLLQSPVYRALKDSMIVRKLRKSQRDDYLSDSIEVSNNPIRVSSDYCNLRDFYKSMLKMMDFIHYNSSVTKSVYDQYLGIYPGKIITITHADIGDHRKYKNFNHTTLALTYLGNQGGSKGFFRLKAVLDQLYNNKRDFILNVFFSTGSSSIEMSPYIKINDRYSYDQLEEIMFHTDVVITPSVWYETFGYTVQEALSFGVPVIVSDHVGAKDIIPEGGGIIFHDDEELLKVISTLTPQHLANMNKAIFCAKPMKSEQDMCKEIINYGYQKKIDENCWKR</sequence>
<dbReference type="InterPro" id="IPR050194">
    <property type="entry name" value="Glycosyltransferase_grp1"/>
</dbReference>
<evidence type="ECO:0000313" key="4">
    <source>
        <dbReference type="Proteomes" id="UP001286174"/>
    </source>
</evidence>
<comment type="caution">
    <text evidence="3">The sequence shown here is derived from an EMBL/GenBank/DDBJ whole genome shotgun (WGS) entry which is preliminary data.</text>
</comment>